<reference evidence="2 3" key="1">
    <citation type="submission" date="2018-08" db="EMBL/GenBank/DDBJ databases">
        <title>Genomic investigation of the strawberry pathogen Phytophthora fragariae indicates pathogenicity is determined by transcriptional variation in three key races.</title>
        <authorList>
            <person name="Adams T.M."/>
            <person name="Armitage A.D."/>
            <person name="Sobczyk M.K."/>
            <person name="Bates H.J."/>
            <person name="Dunwell J.M."/>
            <person name="Nellist C.F."/>
            <person name="Harrison R.J."/>
        </authorList>
    </citation>
    <scope>NUCLEOTIDE SEQUENCE [LARGE SCALE GENOMIC DNA]</scope>
    <source>
        <strain evidence="2 3">NOV-71</strain>
    </source>
</reference>
<feature type="chain" id="PRO_5025684784" description="Pectate lyase" evidence="1">
    <location>
        <begin position="20"/>
        <end position="86"/>
    </location>
</feature>
<comment type="caution">
    <text evidence="2">The sequence shown here is derived from an EMBL/GenBank/DDBJ whole genome shotgun (WGS) entry which is preliminary data.</text>
</comment>
<evidence type="ECO:0000256" key="1">
    <source>
        <dbReference type="SAM" id="SignalP"/>
    </source>
</evidence>
<evidence type="ECO:0008006" key="4">
    <source>
        <dbReference type="Google" id="ProtNLM"/>
    </source>
</evidence>
<name>A0A6A3QCU0_9STRA</name>
<accession>A0A6A3QCU0</accession>
<dbReference type="Proteomes" id="UP000441208">
    <property type="component" value="Unassembled WGS sequence"/>
</dbReference>
<evidence type="ECO:0000313" key="2">
    <source>
        <dbReference type="EMBL" id="KAE9073922.1"/>
    </source>
</evidence>
<feature type="signal peptide" evidence="1">
    <location>
        <begin position="1"/>
        <end position="19"/>
    </location>
</feature>
<sequence length="86" mass="9073">MQIWTSLVALVGLVATAEGACSGPNVRITPPTGAIVVDASGAHVGSVRTVAEGFAKLPNQGLRIWHLYLCTINNDQKYLPSLTDNL</sequence>
<dbReference type="AlphaFoldDB" id="A0A6A3QCU0"/>
<evidence type="ECO:0000313" key="3">
    <source>
        <dbReference type="Proteomes" id="UP000441208"/>
    </source>
</evidence>
<organism evidence="2 3">
    <name type="scientific">Phytophthora fragariae</name>
    <dbReference type="NCBI Taxonomy" id="53985"/>
    <lineage>
        <taxon>Eukaryota</taxon>
        <taxon>Sar</taxon>
        <taxon>Stramenopiles</taxon>
        <taxon>Oomycota</taxon>
        <taxon>Peronosporomycetes</taxon>
        <taxon>Peronosporales</taxon>
        <taxon>Peronosporaceae</taxon>
        <taxon>Phytophthora</taxon>
    </lineage>
</organism>
<protein>
    <recommendedName>
        <fullName evidence="4">Pectate lyase</fullName>
    </recommendedName>
</protein>
<dbReference type="EMBL" id="QXFZ01002770">
    <property type="protein sequence ID" value="KAE9073922.1"/>
    <property type="molecule type" value="Genomic_DNA"/>
</dbReference>
<gene>
    <name evidence="2" type="ORF">PF007_g25615</name>
</gene>
<proteinExistence type="predicted"/>
<keyword evidence="1" id="KW-0732">Signal</keyword>